<dbReference type="RefSeq" id="WP_133678965.1">
    <property type="nucleotide sequence ID" value="NZ_SNZP01000003.1"/>
</dbReference>
<dbReference type="GO" id="GO:0017089">
    <property type="term" value="F:glycolipid transfer activity"/>
    <property type="evidence" value="ECO:0007669"/>
    <property type="project" value="TreeGrafter"/>
</dbReference>
<dbReference type="GO" id="GO:0015221">
    <property type="term" value="F:lipopolysaccharide transmembrane transporter activity"/>
    <property type="evidence" value="ECO:0007669"/>
    <property type="project" value="InterPro"/>
</dbReference>
<dbReference type="GO" id="GO:0005886">
    <property type="term" value="C:plasma membrane"/>
    <property type="evidence" value="ECO:0007669"/>
    <property type="project" value="InterPro"/>
</dbReference>
<gene>
    <name evidence="6" type="ORF">DFP86_103263</name>
</gene>
<keyword evidence="7" id="KW-1185">Reference proteome</keyword>
<keyword evidence="4" id="KW-1133">Transmembrane helix</keyword>
<organism evidence="6 7">
    <name type="scientific">Paludibacterium purpuratum</name>
    <dbReference type="NCBI Taxonomy" id="1144873"/>
    <lineage>
        <taxon>Bacteria</taxon>
        <taxon>Pseudomonadati</taxon>
        <taxon>Pseudomonadota</taxon>
        <taxon>Betaproteobacteria</taxon>
        <taxon>Neisseriales</taxon>
        <taxon>Chromobacteriaceae</taxon>
        <taxon>Paludibacterium</taxon>
    </lineage>
</organism>
<keyword evidence="5" id="KW-0472">Membrane</keyword>
<accession>A0A4R7BCZ0</accession>
<sequence length="188" mass="21142">MKIGRSARLFPIALVALMALLTIWLDQVSKLGSFGRELDPSRPEYVSEHVLSTRFDTQGRVQQRMVADKLWQYPNQNDLYFVKTTIDVFQTGQPDYTLVAETGRYNTRTRVAYFDHKAHLQKPPAAGQPAMTLDSSAMTVDTVRRYASSAMPTTVHYGNSVANSTGFNYDYKTGVVNLLSFAKATYVK</sequence>
<reference evidence="6 7" key="1">
    <citation type="submission" date="2019-03" db="EMBL/GenBank/DDBJ databases">
        <title>Genomic Encyclopedia of Type Strains, Phase III (KMG-III): the genomes of soil and plant-associated and newly described type strains.</title>
        <authorList>
            <person name="Whitman W."/>
        </authorList>
    </citation>
    <scope>NUCLEOTIDE SEQUENCE [LARGE SCALE GENOMIC DNA]</scope>
    <source>
        <strain evidence="6 7">CECT 8976</strain>
    </source>
</reference>
<evidence type="ECO:0000256" key="2">
    <source>
        <dbReference type="ARBA" id="ARBA00022519"/>
    </source>
</evidence>
<name>A0A4R7BCZ0_9NEIS</name>
<evidence type="ECO:0000256" key="5">
    <source>
        <dbReference type="ARBA" id="ARBA00023136"/>
    </source>
</evidence>
<dbReference type="NCBIfam" id="TIGR04409">
    <property type="entry name" value="LptC_YrbK"/>
    <property type="match status" value="1"/>
</dbReference>
<dbReference type="PANTHER" id="PTHR37481:SF1">
    <property type="entry name" value="LIPOPOLYSACCHARIDE EXPORT SYSTEM PROTEIN LPTC"/>
    <property type="match status" value="1"/>
</dbReference>
<dbReference type="InterPro" id="IPR010664">
    <property type="entry name" value="LipoPS_assembly_LptC-rel"/>
</dbReference>
<evidence type="ECO:0000256" key="3">
    <source>
        <dbReference type="ARBA" id="ARBA00022692"/>
    </source>
</evidence>
<keyword evidence="2" id="KW-0997">Cell inner membrane</keyword>
<dbReference type="Pfam" id="PF06835">
    <property type="entry name" value="LptC"/>
    <property type="match status" value="1"/>
</dbReference>
<comment type="caution">
    <text evidence="6">The sequence shown here is derived from an EMBL/GenBank/DDBJ whole genome shotgun (WGS) entry which is preliminary data.</text>
</comment>
<dbReference type="AlphaFoldDB" id="A0A4R7BCZ0"/>
<evidence type="ECO:0000313" key="6">
    <source>
        <dbReference type="EMBL" id="TDR81606.1"/>
    </source>
</evidence>
<dbReference type="EMBL" id="SNZP01000003">
    <property type="protein sequence ID" value="TDR81606.1"/>
    <property type="molecule type" value="Genomic_DNA"/>
</dbReference>
<dbReference type="OrthoDB" id="8584279at2"/>
<dbReference type="Proteomes" id="UP000295611">
    <property type="component" value="Unassembled WGS sequence"/>
</dbReference>
<dbReference type="InterPro" id="IPR026265">
    <property type="entry name" value="LptC"/>
</dbReference>
<dbReference type="Gene3D" id="2.60.450.10">
    <property type="entry name" value="Lipopolysaccharide (LPS) transport protein A like domain"/>
    <property type="match status" value="1"/>
</dbReference>
<keyword evidence="3" id="KW-0812">Transmembrane</keyword>
<proteinExistence type="predicted"/>
<evidence type="ECO:0000256" key="4">
    <source>
        <dbReference type="ARBA" id="ARBA00022989"/>
    </source>
</evidence>
<dbReference type="InterPro" id="IPR052363">
    <property type="entry name" value="LPS_export_LptC"/>
</dbReference>
<keyword evidence="1" id="KW-1003">Cell membrane</keyword>
<protein>
    <submittedName>
        <fullName evidence="6">Lipopolysaccharide export system protein LptC</fullName>
    </submittedName>
</protein>
<evidence type="ECO:0000313" key="7">
    <source>
        <dbReference type="Proteomes" id="UP000295611"/>
    </source>
</evidence>
<dbReference type="PANTHER" id="PTHR37481">
    <property type="entry name" value="LIPOPOLYSACCHARIDE EXPORT SYSTEM PROTEIN LPTC"/>
    <property type="match status" value="1"/>
</dbReference>
<evidence type="ECO:0000256" key="1">
    <source>
        <dbReference type="ARBA" id="ARBA00022475"/>
    </source>
</evidence>
<dbReference type="GO" id="GO:0030288">
    <property type="term" value="C:outer membrane-bounded periplasmic space"/>
    <property type="evidence" value="ECO:0007669"/>
    <property type="project" value="TreeGrafter"/>
</dbReference>